<reference evidence="1 2" key="1">
    <citation type="submission" date="2016-08" db="EMBL/GenBank/DDBJ databases">
        <title>Whole genome sequence of Pseudomonas graminis strain UASWS1507, a potential biological control agent for agriculture.</title>
        <authorList>
            <person name="Crovadore J."/>
            <person name="Calmin G."/>
            <person name="Chablais R."/>
            <person name="Cochard B."/>
            <person name="Lefort F."/>
        </authorList>
    </citation>
    <scope>NUCLEOTIDE SEQUENCE [LARGE SCALE GENOMIC DNA]</scope>
    <source>
        <strain evidence="1 2">UASWS1507</strain>
    </source>
</reference>
<protein>
    <submittedName>
        <fullName evidence="1">Uncharacterized protein</fullName>
    </submittedName>
</protein>
<name>A0A1C2EBC7_9PSED</name>
<dbReference type="AlphaFoldDB" id="A0A1C2EBC7"/>
<dbReference type="Proteomes" id="UP000095143">
    <property type="component" value="Unassembled WGS sequence"/>
</dbReference>
<organism evidence="1 2">
    <name type="scientific">Pseudomonas graminis</name>
    <dbReference type="NCBI Taxonomy" id="158627"/>
    <lineage>
        <taxon>Bacteria</taxon>
        <taxon>Pseudomonadati</taxon>
        <taxon>Pseudomonadota</taxon>
        <taxon>Gammaproteobacteria</taxon>
        <taxon>Pseudomonadales</taxon>
        <taxon>Pseudomonadaceae</taxon>
        <taxon>Pseudomonas</taxon>
    </lineage>
</organism>
<comment type="caution">
    <text evidence="1">The sequence shown here is derived from an EMBL/GenBank/DDBJ whole genome shotgun (WGS) entry which is preliminary data.</text>
</comment>
<dbReference type="EMBL" id="MDEN01000055">
    <property type="protein sequence ID" value="OCX24267.1"/>
    <property type="molecule type" value="Genomic_DNA"/>
</dbReference>
<sequence length="66" mass="7290">MDVGPLFAGLQTAYRPPWGVTVLRVIERDGRRVILQSLAIIVCLGNACAHEADERDAAHSMCEIFH</sequence>
<accession>A0A1C2EBC7</accession>
<evidence type="ECO:0000313" key="2">
    <source>
        <dbReference type="Proteomes" id="UP000095143"/>
    </source>
</evidence>
<proteinExistence type="predicted"/>
<gene>
    <name evidence="1" type="ORF">BBI10_05525</name>
</gene>
<evidence type="ECO:0000313" key="1">
    <source>
        <dbReference type="EMBL" id="OCX24267.1"/>
    </source>
</evidence>